<keyword evidence="2 8" id="KW-0813">Transport</keyword>
<dbReference type="PROSITE" id="PS52016">
    <property type="entry name" value="TONB_DEPENDENT_REC_3"/>
    <property type="match status" value="1"/>
</dbReference>
<dbReference type="PANTHER" id="PTHR30069:SF49">
    <property type="entry name" value="OUTER MEMBRANE PROTEIN C"/>
    <property type="match status" value="1"/>
</dbReference>
<organism evidence="12 13">
    <name type="scientific">Flavobacterium lacus</name>
    <dbReference type="NCBI Taxonomy" id="1353778"/>
    <lineage>
        <taxon>Bacteria</taxon>
        <taxon>Pseudomonadati</taxon>
        <taxon>Bacteroidota</taxon>
        <taxon>Flavobacteriia</taxon>
        <taxon>Flavobacteriales</taxon>
        <taxon>Flavobacteriaceae</taxon>
        <taxon>Flavobacterium</taxon>
    </lineage>
</organism>
<evidence type="ECO:0000256" key="5">
    <source>
        <dbReference type="ARBA" id="ARBA00023077"/>
    </source>
</evidence>
<dbReference type="InterPro" id="IPR037066">
    <property type="entry name" value="Plug_dom_sf"/>
</dbReference>
<protein>
    <submittedName>
        <fullName evidence="12">Iron complex outermembrane receptor protein</fullName>
    </submittedName>
</protein>
<name>A0A328WYN3_9FLAO</name>
<comment type="caution">
    <text evidence="12">The sequence shown here is derived from an EMBL/GenBank/DDBJ whole genome shotgun (WGS) entry which is preliminary data.</text>
</comment>
<evidence type="ECO:0000259" key="10">
    <source>
        <dbReference type="Pfam" id="PF00593"/>
    </source>
</evidence>
<dbReference type="Pfam" id="PF00593">
    <property type="entry name" value="TonB_dep_Rec_b-barrel"/>
    <property type="match status" value="1"/>
</dbReference>
<dbReference type="Gene3D" id="2.40.170.20">
    <property type="entry name" value="TonB-dependent receptor, beta-barrel domain"/>
    <property type="match status" value="1"/>
</dbReference>
<reference evidence="12 13" key="1">
    <citation type="submission" date="2018-06" db="EMBL/GenBank/DDBJ databases">
        <title>Genomic Encyclopedia of Type Strains, Phase III (KMG-III): the genomes of soil and plant-associated and newly described type strains.</title>
        <authorList>
            <person name="Whitman W."/>
        </authorList>
    </citation>
    <scope>NUCLEOTIDE SEQUENCE [LARGE SCALE GENOMIC DNA]</scope>
    <source>
        <strain evidence="12 13">CGMCC 1.12504</strain>
    </source>
</reference>
<accession>A0A328WYN3</accession>
<evidence type="ECO:0000256" key="9">
    <source>
        <dbReference type="RuleBase" id="RU003357"/>
    </source>
</evidence>
<evidence type="ECO:0000256" key="6">
    <source>
        <dbReference type="ARBA" id="ARBA00023136"/>
    </source>
</evidence>
<proteinExistence type="inferred from homology"/>
<comment type="similarity">
    <text evidence="8 9">Belongs to the TonB-dependent receptor family.</text>
</comment>
<keyword evidence="5 9" id="KW-0798">TonB box</keyword>
<dbReference type="PANTHER" id="PTHR30069">
    <property type="entry name" value="TONB-DEPENDENT OUTER MEMBRANE RECEPTOR"/>
    <property type="match status" value="1"/>
</dbReference>
<dbReference type="SUPFAM" id="SSF56935">
    <property type="entry name" value="Porins"/>
    <property type="match status" value="1"/>
</dbReference>
<dbReference type="EMBL" id="QLSV01000004">
    <property type="protein sequence ID" value="RAR49014.1"/>
    <property type="molecule type" value="Genomic_DNA"/>
</dbReference>
<keyword evidence="3 8" id="KW-1134">Transmembrane beta strand</keyword>
<keyword evidence="4 8" id="KW-0812">Transmembrane</keyword>
<evidence type="ECO:0000256" key="4">
    <source>
        <dbReference type="ARBA" id="ARBA00022692"/>
    </source>
</evidence>
<evidence type="ECO:0000256" key="1">
    <source>
        <dbReference type="ARBA" id="ARBA00004571"/>
    </source>
</evidence>
<dbReference type="RefSeq" id="WP_112085467.1">
    <property type="nucleotide sequence ID" value="NZ_QLSV01000004.1"/>
</dbReference>
<dbReference type="AlphaFoldDB" id="A0A328WYN3"/>
<dbReference type="OrthoDB" id="9759247at2"/>
<evidence type="ECO:0000256" key="8">
    <source>
        <dbReference type="PROSITE-ProRule" id="PRU01360"/>
    </source>
</evidence>
<gene>
    <name evidence="12" type="ORF">B0I10_104155</name>
</gene>
<dbReference type="InterPro" id="IPR036942">
    <property type="entry name" value="Beta-barrel_TonB_sf"/>
</dbReference>
<dbReference type="InterPro" id="IPR012910">
    <property type="entry name" value="Plug_dom"/>
</dbReference>
<evidence type="ECO:0000313" key="12">
    <source>
        <dbReference type="EMBL" id="RAR49014.1"/>
    </source>
</evidence>
<comment type="subcellular location">
    <subcellularLocation>
        <location evidence="1 8">Cell outer membrane</location>
        <topology evidence="1 8">Multi-pass membrane protein</topology>
    </subcellularLocation>
</comment>
<keyword evidence="6 8" id="KW-0472">Membrane</keyword>
<dbReference type="GO" id="GO:0009279">
    <property type="term" value="C:cell outer membrane"/>
    <property type="evidence" value="ECO:0007669"/>
    <property type="project" value="UniProtKB-SubCell"/>
</dbReference>
<evidence type="ECO:0000259" key="11">
    <source>
        <dbReference type="Pfam" id="PF07715"/>
    </source>
</evidence>
<dbReference type="GO" id="GO:0044718">
    <property type="term" value="P:siderophore transmembrane transport"/>
    <property type="evidence" value="ECO:0007669"/>
    <property type="project" value="TreeGrafter"/>
</dbReference>
<keyword evidence="13" id="KW-1185">Reference proteome</keyword>
<evidence type="ECO:0000313" key="13">
    <source>
        <dbReference type="Proteomes" id="UP000249518"/>
    </source>
</evidence>
<keyword evidence="12" id="KW-0675">Receptor</keyword>
<feature type="domain" description="TonB-dependent receptor plug" evidence="11">
    <location>
        <begin position="54"/>
        <end position="153"/>
    </location>
</feature>
<evidence type="ECO:0000256" key="3">
    <source>
        <dbReference type="ARBA" id="ARBA00022452"/>
    </source>
</evidence>
<sequence>MRNIIGAIFFSTTLCIAQQNENATTQTIDTVSKKTIPLKEVIVTGDGKKDPSQVVVKSDYQEKVVQPKNTGELFQDINGFSLIKRGNYAVDPSFRATQYEQLNIQYDGGIKAYHACPNRMDPITTLINPEEVSRIEIIKGPFSVRYGTNFGGVINMVTNSANKCESKLAGNLSSGYESNGNSVVNMLSLMSKVNKFHFLGNVSYRDYGNYEDGNQNEIPSSFKSLGYGFKIGYDIAENQVVQISVRQNFGRDVLHAGLPMDTDEDNSSIVSLDYKLNASNKYFKAIDTKVYYSFVDHIMSNYRRPSFANSEAIALVEATTIGGKVETEWDLGTKWKLFSGLDVVNLSRDGGRNRLVKTNMMGNPLPSPLSFYDKIWQDSYTNTFGLFAESKYYISDKSTLTLGSRLDFVNSEARDLDDDFAELYPLVDKRNETNYSGNISYKHNLSNSKSVEVSLGRGTRSASIEERFIAFFNIGRDPYEYIGNPNLKAEVNNQMEISYNGKKEFENKTLNQINYGTSVYYSIYENYILGVVDESLVRKYNPTSPPIHPKVFRNIDHAMKTGFEAYLDVKFHNYFNLLTEVAYVYTENKDFNESLPLTPPLVTRFKIGYEREKYWFSIHYNLTARQPKTSQSFDEIETRGYEILDVKAGFKVFKKLNIGVGVLNAFDQFYNNHLTFAFNNLSGFGRSPITEPGRNFTLFVNYKF</sequence>
<dbReference type="Gene3D" id="2.170.130.10">
    <property type="entry name" value="TonB-dependent receptor, plug domain"/>
    <property type="match status" value="1"/>
</dbReference>
<dbReference type="InterPro" id="IPR039426">
    <property type="entry name" value="TonB-dep_rcpt-like"/>
</dbReference>
<dbReference type="InterPro" id="IPR000531">
    <property type="entry name" value="Beta-barrel_TonB"/>
</dbReference>
<dbReference type="Pfam" id="PF07715">
    <property type="entry name" value="Plug"/>
    <property type="match status" value="1"/>
</dbReference>
<evidence type="ECO:0000256" key="7">
    <source>
        <dbReference type="ARBA" id="ARBA00023237"/>
    </source>
</evidence>
<dbReference type="Proteomes" id="UP000249518">
    <property type="component" value="Unassembled WGS sequence"/>
</dbReference>
<keyword evidence="7 8" id="KW-0998">Cell outer membrane</keyword>
<feature type="domain" description="TonB-dependent receptor-like beta-barrel" evidence="10">
    <location>
        <begin position="209"/>
        <end position="664"/>
    </location>
</feature>
<evidence type="ECO:0000256" key="2">
    <source>
        <dbReference type="ARBA" id="ARBA00022448"/>
    </source>
</evidence>
<dbReference type="GO" id="GO:0015344">
    <property type="term" value="F:siderophore uptake transmembrane transporter activity"/>
    <property type="evidence" value="ECO:0007669"/>
    <property type="project" value="TreeGrafter"/>
</dbReference>